<organism evidence="6 7">
    <name type="scientific">Acetobacter persici</name>
    <dbReference type="NCBI Taxonomy" id="1076596"/>
    <lineage>
        <taxon>Bacteria</taxon>
        <taxon>Pseudomonadati</taxon>
        <taxon>Pseudomonadota</taxon>
        <taxon>Alphaproteobacteria</taxon>
        <taxon>Acetobacterales</taxon>
        <taxon>Acetobacteraceae</taxon>
        <taxon>Acetobacter</taxon>
    </lineage>
</organism>
<dbReference type="Gene3D" id="1.10.45.10">
    <property type="entry name" value="Vanillyl-alcohol Oxidase, Chain A, domain 4"/>
    <property type="match status" value="1"/>
</dbReference>
<name>A0A6V8I3C0_9PROT</name>
<keyword evidence="3" id="KW-0285">Flavoprotein</keyword>
<feature type="domain" description="FAD-binding PCMH-type" evidence="5">
    <location>
        <begin position="79"/>
        <end position="260"/>
    </location>
</feature>
<dbReference type="InterPro" id="IPR016164">
    <property type="entry name" value="FAD-linked_Oxase-like_C"/>
</dbReference>
<dbReference type="PANTHER" id="PTHR43716:SF2">
    <property type="entry name" value="BLL6224 PROTEIN"/>
    <property type="match status" value="1"/>
</dbReference>
<dbReference type="InterPro" id="IPR016166">
    <property type="entry name" value="FAD-bd_PCMH"/>
</dbReference>
<gene>
    <name evidence="6" type="ORF">DmAi_01120</name>
</gene>
<dbReference type="InterPro" id="IPR016171">
    <property type="entry name" value="Vanillyl_alc_oxidase_C-sub2"/>
</dbReference>
<dbReference type="EMBL" id="BLJP01000001">
    <property type="protein sequence ID" value="GFE92053.1"/>
    <property type="molecule type" value="Genomic_DNA"/>
</dbReference>
<dbReference type="PROSITE" id="PS51387">
    <property type="entry name" value="FAD_PCMH"/>
    <property type="match status" value="1"/>
</dbReference>
<dbReference type="InterPro" id="IPR051264">
    <property type="entry name" value="FAD-oxidored/transferase_4"/>
</dbReference>
<dbReference type="GO" id="GO:0071949">
    <property type="term" value="F:FAD binding"/>
    <property type="evidence" value="ECO:0007669"/>
    <property type="project" value="InterPro"/>
</dbReference>
<dbReference type="Pfam" id="PF02913">
    <property type="entry name" value="FAD-oxidase_C"/>
    <property type="match status" value="1"/>
</dbReference>
<dbReference type="InterPro" id="IPR006094">
    <property type="entry name" value="Oxid_FAD_bind_N"/>
</dbReference>
<dbReference type="GO" id="GO:0003824">
    <property type="term" value="F:catalytic activity"/>
    <property type="evidence" value="ECO:0007669"/>
    <property type="project" value="InterPro"/>
</dbReference>
<evidence type="ECO:0000313" key="6">
    <source>
        <dbReference type="EMBL" id="GFE92053.1"/>
    </source>
</evidence>
<evidence type="ECO:0000256" key="1">
    <source>
        <dbReference type="ARBA" id="ARBA00001974"/>
    </source>
</evidence>
<comment type="cofactor">
    <cofactor evidence="1">
        <name>FAD</name>
        <dbReference type="ChEBI" id="CHEBI:57692"/>
    </cofactor>
</comment>
<dbReference type="Proteomes" id="UP000548726">
    <property type="component" value="Unassembled WGS sequence"/>
</dbReference>
<protein>
    <submittedName>
        <fullName evidence="6">D-2-hydroxyacid dehydrogenase</fullName>
    </submittedName>
</protein>
<reference evidence="6 7" key="1">
    <citation type="journal article" date="2020" name="Cell Rep.">
        <title>Local necrotic cells trigger systemic immune activation via gut microbiome dysbiosis in Drosophila.</title>
        <authorList>
            <person name="Kosakamoto H."/>
            <person name="Yamauchi T."/>
            <person name="Akuzawa-Tokita Y."/>
            <person name="Nishimura K."/>
            <person name="Soga T."/>
            <person name="Murakami T."/>
            <person name="Mori H."/>
            <person name="Yamamoto K."/>
            <person name="Miyazaki R."/>
            <person name="Koto A."/>
            <person name="Miura M."/>
            <person name="Obata F."/>
        </authorList>
    </citation>
    <scope>NUCLEOTIDE SEQUENCE [LARGE SCALE GENOMIC DNA]</scope>
    <source>
        <strain evidence="6 7">Ai</strain>
    </source>
</reference>
<keyword evidence="4" id="KW-0274">FAD</keyword>
<dbReference type="Gene3D" id="3.30.70.2740">
    <property type="match status" value="1"/>
</dbReference>
<accession>A0A6V8I3C0</accession>
<dbReference type="PANTHER" id="PTHR43716">
    <property type="entry name" value="D-2-HYDROXYGLUTARATE DEHYDROGENASE, MITOCHONDRIAL"/>
    <property type="match status" value="1"/>
</dbReference>
<dbReference type="SUPFAM" id="SSF55103">
    <property type="entry name" value="FAD-linked oxidases, C-terminal domain"/>
    <property type="match status" value="1"/>
</dbReference>
<dbReference type="InterPro" id="IPR016167">
    <property type="entry name" value="FAD-bd_PCMH_sub1"/>
</dbReference>
<dbReference type="Gene3D" id="3.30.43.10">
    <property type="entry name" value="Uridine Diphospho-n-acetylenolpyruvylglucosamine Reductase, domain 2"/>
    <property type="match status" value="1"/>
</dbReference>
<proteinExistence type="inferred from homology"/>
<comment type="similarity">
    <text evidence="2">Belongs to the FAD-binding oxidoreductase/transferase type 4 family.</text>
</comment>
<evidence type="ECO:0000259" key="5">
    <source>
        <dbReference type="PROSITE" id="PS51387"/>
    </source>
</evidence>
<sequence>MLRFTLSQTTPAICIKGRTHATCPAPFCKILTLTKVFTMSDTSLPPALLTALSDLLGPSGLLTDAGDTEAFCTDWRMLYHGRCAAVLRPASTEDCAKAVALCAEHGVPMVPQGGNTSMVGGATPDNSGKAVVISTNRMTRVHTIDHADLTMTVEAGVTLKAAQDAAAAEGLMLPLSISSEGSAEIGGILATNAGGNNTVRYGNARELALGLEAVLPDGQVLNLMRRLRKDNTGYALRQLLIGSEGTLGLITTAIIQLQPAPRSRETALCALADPQAVLNLFAAFRKQDPAAIQAFEYMSGTSMALVNSLIEGASLPLEAPAPAYALVELGSPRADDSLRTLMEDVLGQALEDGLVTDAVLAESEGQRQALWMIREEHAEAQKRAGASVKNDVSVPLSAIPEFITKATAACEALIPGIRVAPFGHIGDGNIHFNLVQPEGMDPKAFLAQDHAMMDTVAGIVRTLDGSFSAEHGVGQLKTYMMPSWRGGAELDAMRKIKTALDPKNLMNPGKIFPES</sequence>
<dbReference type="AlphaFoldDB" id="A0A6V8I3C0"/>
<dbReference type="Gene3D" id="3.30.465.10">
    <property type="match status" value="1"/>
</dbReference>
<dbReference type="Gene3D" id="3.30.70.2190">
    <property type="match status" value="1"/>
</dbReference>
<dbReference type="Pfam" id="PF01565">
    <property type="entry name" value="FAD_binding_4"/>
    <property type="match status" value="1"/>
</dbReference>
<dbReference type="InterPro" id="IPR004113">
    <property type="entry name" value="FAD-bd_oxidored_4_C"/>
</dbReference>
<comment type="caution">
    <text evidence="6">The sequence shown here is derived from an EMBL/GenBank/DDBJ whole genome shotgun (WGS) entry which is preliminary data.</text>
</comment>
<dbReference type="InterPro" id="IPR036318">
    <property type="entry name" value="FAD-bd_PCMH-like_sf"/>
</dbReference>
<evidence type="ECO:0000256" key="4">
    <source>
        <dbReference type="ARBA" id="ARBA00022827"/>
    </source>
</evidence>
<dbReference type="SUPFAM" id="SSF56176">
    <property type="entry name" value="FAD-binding/transporter-associated domain-like"/>
    <property type="match status" value="1"/>
</dbReference>
<evidence type="ECO:0000313" key="7">
    <source>
        <dbReference type="Proteomes" id="UP000548726"/>
    </source>
</evidence>
<evidence type="ECO:0000256" key="3">
    <source>
        <dbReference type="ARBA" id="ARBA00022630"/>
    </source>
</evidence>
<keyword evidence="7" id="KW-1185">Reference proteome</keyword>
<dbReference type="FunFam" id="1.10.45.10:FF:000001">
    <property type="entry name" value="D-lactate dehydrogenase mitochondrial"/>
    <property type="match status" value="1"/>
</dbReference>
<dbReference type="GO" id="GO:0022904">
    <property type="term" value="P:respiratory electron transport chain"/>
    <property type="evidence" value="ECO:0007669"/>
    <property type="project" value="TreeGrafter"/>
</dbReference>
<dbReference type="InterPro" id="IPR016169">
    <property type="entry name" value="FAD-bd_PCMH_sub2"/>
</dbReference>
<evidence type="ECO:0000256" key="2">
    <source>
        <dbReference type="ARBA" id="ARBA00008000"/>
    </source>
</evidence>